<dbReference type="Proteomes" id="UP001597393">
    <property type="component" value="Unassembled WGS sequence"/>
</dbReference>
<evidence type="ECO:0000313" key="2">
    <source>
        <dbReference type="EMBL" id="MFD2597641.1"/>
    </source>
</evidence>
<evidence type="ECO:0008006" key="4">
    <source>
        <dbReference type="Google" id="ProtNLM"/>
    </source>
</evidence>
<gene>
    <name evidence="2" type="ORF">ACFSQ3_01650</name>
</gene>
<evidence type="ECO:0000256" key="1">
    <source>
        <dbReference type="SAM" id="SignalP"/>
    </source>
</evidence>
<keyword evidence="3" id="KW-1185">Reference proteome</keyword>
<keyword evidence="1" id="KW-0732">Signal</keyword>
<dbReference type="RefSeq" id="WP_380866931.1">
    <property type="nucleotide sequence ID" value="NZ_JBHUMA010000004.1"/>
</dbReference>
<comment type="caution">
    <text evidence="2">The sequence shown here is derived from an EMBL/GenBank/DDBJ whole genome shotgun (WGS) entry which is preliminary data.</text>
</comment>
<feature type="signal peptide" evidence="1">
    <location>
        <begin position="1"/>
        <end position="19"/>
    </location>
</feature>
<organism evidence="2 3">
    <name type="scientific">Sphingobacterium corticis</name>
    <dbReference type="NCBI Taxonomy" id="1812823"/>
    <lineage>
        <taxon>Bacteria</taxon>
        <taxon>Pseudomonadati</taxon>
        <taxon>Bacteroidota</taxon>
        <taxon>Sphingobacteriia</taxon>
        <taxon>Sphingobacteriales</taxon>
        <taxon>Sphingobacteriaceae</taxon>
        <taxon>Sphingobacterium</taxon>
    </lineage>
</organism>
<sequence>MRYFLFLLISFLFTLSAQAQKMKEFKREISLYNVLLKTDGGNVKGLLQTVDSTRVVVLTKKSLVSLQPQTIKSLKIKFDRTKTIKVFGQIAQAGFDTMVDSPFNNDGTPKSMFYDPSQPEDPDPLGARLLLGTGLVATALIGNEVSKLVPRPTIEGFDINKDSAKYQSIYPRLSLYALDTQTSPDYEKRVHEVMKDTMKNNKLDVHR</sequence>
<protein>
    <recommendedName>
        <fullName evidence="4">DUF4369 domain-containing protein</fullName>
    </recommendedName>
</protein>
<feature type="chain" id="PRO_5046482038" description="DUF4369 domain-containing protein" evidence="1">
    <location>
        <begin position="20"/>
        <end position="207"/>
    </location>
</feature>
<reference evidence="3" key="1">
    <citation type="journal article" date="2019" name="Int. J. Syst. Evol. Microbiol.">
        <title>The Global Catalogue of Microorganisms (GCM) 10K type strain sequencing project: providing services to taxonomists for standard genome sequencing and annotation.</title>
        <authorList>
            <consortium name="The Broad Institute Genomics Platform"/>
            <consortium name="The Broad Institute Genome Sequencing Center for Infectious Disease"/>
            <person name="Wu L."/>
            <person name="Ma J."/>
        </authorList>
    </citation>
    <scope>NUCLEOTIDE SEQUENCE [LARGE SCALE GENOMIC DNA]</scope>
    <source>
        <strain evidence="3">KCTC 42248</strain>
    </source>
</reference>
<proteinExistence type="predicted"/>
<name>A0ABW5NG44_9SPHI</name>
<evidence type="ECO:0000313" key="3">
    <source>
        <dbReference type="Proteomes" id="UP001597393"/>
    </source>
</evidence>
<accession>A0ABW5NG44</accession>
<dbReference type="EMBL" id="JBHUMA010000004">
    <property type="protein sequence ID" value="MFD2597641.1"/>
    <property type="molecule type" value="Genomic_DNA"/>
</dbReference>